<protein>
    <submittedName>
        <fullName evidence="2">Uncharacterized protein</fullName>
    </submittedName>
</protein>
<sequence>MSKRSASSVPAAADRARLKRRMDSLVSRSDNSLEPCEGSDSDLMAPLPLSCVYAAPPIGGSCLVGGSLLRRNVHLAISQKRSSSTKLFLIPSSGGVIPTLVVRMCSLFEISPSKLNPPAWRILIAIENLGDLEYLSFGINEVLFAYHLPPLNGGEGRFHLLHRSGLPIGEEIPKSDRKGTVFNKKWHERYVFMMLPGFSYLWNFIAGTHFAPVEGESTVLRARHFPVDRCQVSDDYFYAGNMSGNVADDPFTACWGRKRSRHS</sequence>
<keyword evidence="3" id="KW-1185">Reference proteome</keyword>
<name>A0ABQ7CRB6_BRACR</name>
<dbReference type="EMBL" id="QGKV02000759">
    <property type="protein sequence ID" value="KAF3562168.1"/>
    <property type="molecule type" value="Genomic_DNA"/>
</dbReference>
<evidence type="ECO:0000313" key="3">
    <source>
        <dbReference type="Proteomes" id="UP000266723"/>
    </source>
</evidence>
<reference evidence="2 3" key="1">
    <citation type="journal article" date="2020" name="BMC Genomics">
        <title>Intraspecific diversification of the crop wild relative Brassica cretica Lam. using demographic model selection.</title>
        <authorList>
            <person name="Kioukis A."/>
            <person name="Michalopoulou V.A."/>
            <person name="Briers L."/>
            <person name="Pirintsos S."/>
            <person name="Studholme D.J."/>
            <person name="Pavlidis P."/>
            <person name="Sarris P.F."/>
        </authorList>
    </citation>
    <scope>NUCLEOTIDE SEQUENCE [LARGE SCALE GENOMIC DNA]</scope>
    <source>
        <strain evidence="3">cv. PFS-1207/04</strain>
    </source>
</reference>
<dbReference type="Proteomes" id="UP000266723">
    <property type="component" value="Unassembled WGS sequence"/>
</dbReference>
<comment type="caution">
    <text evidence="2">The sequence shown here is derived from an EMBL/GenBank/DDBJ whole genome shotgun (WGS) entry which is preliminary data.</text>
</comment>
<evidence type="ECO:0000313" key="2">
    <source>
        <dbReference type="EMBL" id="KAF3562168.1"/>
    </source>
</evidence>
<organism evidence="2 3">
    <name type="scientific">Brassica cretica</name>
    <name type="common">Mustard</name>
    <dbReference type="NCBI Taxonomy" id="69181"/>
    <lineage>
        <taxon>Eukaryota</taxon>
        <taxon>Viridiplantae</taxon>
        <taxon>Streptophyta</taxon>
        <taxon>Embryophyta</taxon>
        <taxon>Tracheophyta</taxon>
        <taxon>Spermatophyta</taxon>
        <taxon>Magnoliopsida</taxon>
        <taxon>eudicotyledons</taxon>
        <taxon>Gunneridae</taxon>
        <taxon>Pentapetalae</taxon>
        <taxon>rosids</taxon>
        <taxon>malvids</taxon>
        <taxon>Brassicales</taxon>
        <taxon>Brassicaceae</taxon>
        <taxon>Brassiceae</taxon>
        <taxon>Brassica</taxon>
    </lineage>
</organism>
<proteinExistence type="predicted"/>
<accession>A0ABQ7CRB6</accession>
<gene>
    <name evidence="2" type="ORF">DY000_02016058</name>
</gene>
<evidence type="ECO:0000256" key="1">
    <source>
        <dbReference type="SAM" id="MobiDB-lite"/>
    </source>
</evidence>
<feature type="region of interest" description="Disordered" evidence="1">
    <location>
        <begin position="1"/>
        <end position="39"/>
    </location>
</feature>